<name>A0AAU8VS32_NEILA</name>
<dbReference type="Proteomes" id="UP000191249">
    <property type="component" value="Chromosome"/>
</dbReference>
<evidence type="ECO:0000313" key="1">
    <source>
        <dbReference type="EMBL" id="ARB03655.1"/>
    </source>
</evidence>
<dbReference type="EMBL" id="CP019894">
    <property type="protein sequence ID" value="ARB03655.1"/>
    <property type="molecule type" value="Genomic_DNA"/>
</dbReference>
<accession>A0AAU8VS32</accession>
<evidence type="ECO:0000313" key="2">
    <source>
        <dbReference type="Proteomes" id="UP000191249"/>
    </source>
</evidence>
<sequence length="97" mass="10988">MLFDWLECRLNRPAALQTALLREKVGGIGGKLILRCGNLSQIKIENAYIVIPAKVGIRKFNVMSIYQKRLKSNGPDSRLRGNDEILGFCFGFGFLWE</sequence>
<protein>
    <submittedName>
        <fullName evidence="1">Uncharacterized protein</fullName>
    </submittedName>
</protein>
<proteinExistence type="predicted"/>
<organism evidence="1 2">
    <name type="scientific">Neisseria lactamica</name>
    <dbReference type="NCBI Taxonomy" id="486"/>
    <lineage>
        <taxon>Bacteria</taxon>
        <taxon>Pseudomonadati</taxon>
        <taxon>Pseudomonadota</taxon>
        <taxon>Betaproteobacteria</taxon>
        <taxon>Neisseriales</taxon>
        <taxon>Neisseriaceae</taxon>
        <taxon>Neisseria</taxon>
    </lineage>
</organism>
<gene>
    <name evidence="1" type="ORF">B2G52_00935</name>
</gene>
<dbReference type="AlphaFoldDB" id="A0AAU8VS32"/>
<reference evidence="1 2" key="1">
    <citation type="submission" date="2017-03" db="EMBL/GenBank/DDBJ databases">
        <title>N. lactamica Y92-1009 whole genome sequence.</title>
        <authorList>
            <person name="Pandey A.K."/>
            <person name="Read R.C."/>
        </authorList>
    </citation>
    <scope>NUCLEOTIDE SEQUENCE [LARGE SCALE GENOMIC DNA]</scope>
    <source>
        <strain evidence="1 2">Y92-1009</strain>
    </source>
</reference>